<dbReference type="EMBL" id="SLZQ01000001">
    <property type="protein sequence ID" value="TCS39171.1"/>
    <property type="molecule type" value="Genomic_DNA"/>
</dbReference>
<dbReference type="InterPro" id="IPR010930">
    <property type="entry name" value="Flg_bb/hook_C_dom"/>
</dbReference>
<evidence type="ECO:0000313" key="12">
    <source>
        <dbReference type="Proteomes" id="UP000295382"/>
    </source>
</evidence>
<sequence length="647" mass="66772">MANILSIGQTALTAAQVGLTTAGHNISNANTAGYSRQVVVQTNRPGQQSSYGFTGAGTEVSTVKRIYNDYLANQVLTSQTSQSSLNAYYTQVKQINNMFADGTVGVSPALQEFFQDVQNLASAPPASSGAARQTMLSAAQTLAGQFQDVNSRLAELREGVNTDIRTSITSINSISGQIAKLNQSIAVAQASNGGQPPNDLLDQRDKLVSDLSKEVKVTVVKQGTDYNISVGNGQSLIVGGQSFELTPVASATDPERLQVGYVSNGKIISLAESSLTGGNLGGLLEFRSQTLDRVQNELGRIAMSLASEFNAQHHLGLDLNATAGGDFFSTGKPQVNASTLNTGTAVATASITNTAALTASDYRFEYVGPGNYRVTRLNDGAITSSPTIPMSVDGVNFEISSGTLAAGDVFLVKPTINGAASFNVVLSDPNKIAAASPVLTNAPTANLGSGKISPGAVSTGFSPATVTPAIMLGFNDTTGMLSGFPAVPVTVTSNGTSTTYAAGAPVPYTEGATISFANISFSITGSPKTGDTFTIGHNTDGKGDNRNAVQLGALQTSKVMNGGTATLQGAFGQMVNLVGNKTHEIDVNMAAETASLAQAVAAQQAESGVNLDEEAANLLRYQQAYQAAGKVMQIASKLFDTLLSLGQ</sequence>
<dbReference type="Pfam" id="PF21158">
    <property type="entry name" value="flgK_1st_1"/>
    <property type="match status" value="1"/>
</dbReference>
<dbReference type="InterPro" id="IPR002371">
    <property type="entry name" value="FlgK"/>
</dbReference>
<comment type="subcellular location">
    <subcellularLocation>
        <location evidence="1">Bacterial flagellum</location>
    </subcellularLocation>
    <subcellularLocation>
        <location evidence="2">Secreted</location>
    </subcellularLocation>
</comment>
<dbReference type="SUPFAM" id="SSF64518">
    <property type="entry name" value="Phase 1 flagellin"/>
    <property type="match status" value="2"/>
</dbReference>
<protein>
    <recommendedName>
        <fullName evidence="4">Flagellar hook-associated protein 1</fullName>
    </recommendedName>
</protein>
<evidence type="ECO:0000256" key="2">
    <source>
        <dbReference type="ARBA" id="ARBA00004613"/>
    </source>
</evidence>
<dbReference type="GO" id="GO:0044780">
    <property type="term" value="P:bacterial-type flagellum assembly"/>
    <property type="evidence" value="ECO:0007669"/>
    <property type="project" value="InterPro"/>
</dbReference>
<feature type="domain" description="Flagellar hook-associated protein FlgK helical" evidence="10">
    <location>
        <begin position="93"/>
        <end position="328"/>
    </location>
</feature>
<feature type="domain" description="Flagellar hook-associated protein 1 D3" evidence="9">
    <location>
        <begin position="437"/>
        <end position="536"/>
    </location>
</feature>
<feature type="domain" description="Flagellar hook-associated protein 1 D2-like" evidence="8">
    <location>
        <begin position="339"/>
        <end position="414"/>
    </location>
</feature>
<keyword evidence="6" id="KW-0975">Bacterial flagellum</keyword>
<evidence type="ECO:0000259" key="10">
    <source>
        <dbReference type="Pfam" id="PF22638"/>
    </source>
</evidence>
<evidence type="ECO:0000259" key="9">
    <source>
        <dbReference type="Pfam" id="PF21159"/>
    </source>
</evidence>
<evidence type="ECO:0000256" key="1">
    <source>
        <dbReference type="ARBA" id="ARBA00004365"/>
    </source>
</evidence>
<evidence type="ECO:0000256" key="5">
    <source>
        <dbReference type="ARBA" id="ARBA00022525"/>
    </source>
</evidence>
<evidence type="ECO:0000256" key="4">
    <source>
        <dbReference type="ARBA" id="ARBA00016244"/>
    </source>
</evidence>
<dbReference type="Pfam" id="PF22638">
    <property type="entry name" value="FlgK_D1"/>
    <property type="match status" value="1"/>
</dbReference>
<feature type="domain" description="Flagellar basal-body/hook protein C-terminal" evidence="7">
    <location>
        <begin position="606"/>
        <end position="645"/>
    </location>
</feature>
<accession>A0A4R3I300</accession>
<dbReference type="RefSeq" id="WP_207907190.1">
    <property type="nucleotide sequence ID" value="NZ_SLZQ01000001.1"/>
</dbReference>
<reference evidence="11 12" key="1">
    <citation type="submission" date="2019-03" db="EMBL/GenBank/DDBJ databases">
        <title>Genomic Encyclopedia of Type Strains, Phase IV (KMG-IV): sequencing the most valuable type-strain genomes for metagenomic binning, comparative biology and taxonomic classification.</title>
        <authorList>
            <person name="Goeker M."/>
        </authorList>
    </citation>
    <scope>NUCLEOTIDE SEQUENCE [LARGE SCALE GENOMIC DNA]</scope>
    <source>
        <strain evidence="11 12">DSM 7445</strain>
    </source>
</reference>
<gene>
    <name evidence="11" type="ORF">EDC30_101122</name>
</gene>
<dbReference type="NCBIfam" id="TIGR02492">
    <property type="entry name" value="flgK_ends"/>
    <property type="match status" value="1"/>
</dbReference>
<dbReference type="Pfam" id="PF21159">
    <property type="entry name" value="FlgK_2nd"/>
    <property type="match status" value="1"/>
</dbReference>
<dbReference type="PANTHER" id="PTHR30033">
    <property type="entry name" value="FLAGELLAR HOOK-ASSOCIATED PROTEIN 1"/>
    <property type="match status" value="1"/>
</dbReference>
<comment type="similarity">
    <text evidence="3">Belongs to the flagella basal body rod proteins family.</text>
</comment>
<dbReference type="PRINTS" id="PR01005">
    <property type="entry name" value="FLGHOOKAP1"/>
</dbReference>
<name>A0A4R3I300_PAULE</name>
<evidence type="ECO:0000256" key="3">
    <source>
        <dbReference type="ARBA" id="ARBA00009677"/>
    </source>
</evidence>
<keyword evidence="12" id="KW-1185">Reference proteome</keyword>
<organism evidence="11 12">
    <name type="scientific">Paucimonas lemoignei</name>
    <name type="common">Pseudomonas lemoignei</name>
    <dbReference type="NCBI Taxonomy" id="29443"/>
    <lineage>
        <taxon>Bacteria</taxon>
        <taxon>Pseudomonadati</taxon>
        <taxon>Pseudomonadota</taxon>
        <taxon>Betaproteobacteria</taxon>
        <taxon>Burkholderiales</taxon>
        <taxon>Burkholderiaceae</taxon>
        <taxon>Paucimonas</taxon>
    </lineage>
</organism>
<keyword evidence="11" id="KW-0282">Flagellum</keyword>
<dbReference type="GO" id="GO:0005198">
    <property type="term" value="F:structural molecule activity"/>
    <property type="evidence" value="ECO:0007669"/>
    <property type="project" value="InterPro"/>
</dbReference>
<dbReference type="Proteomes" id="UP000295382">
    <property type="component" value="Unassembled WGS sequence"/>
</dbReference>
<evidence type="ECO:0000259" key="8">
    <source>
        <dbReference type="Pfam" id="PF21158"/>
    </source>
</evidence>
<evidence type="ECO:0000256" key="6">
    <source>
        <dbReference type="ARBA" id="ARBA00023143"/>
    </source>
</evidence>
<dbReference type="GO" id="GO:0009424">
    <property type="term" value="C:bacterial-type flagellum hook"/>
    <property type="evidence" value="ECO:0007669"/>
    <property type="project" value="InterPro"/>
</dbReference>
<keyword evidence="11" id="KW-0969">Cilium</keyword>
<evidence type="ECO:0000259" key="7">
    <source>
        <dbReference type="Pfam" id="PF06429"/>
    </source>
</evidence>
<dbReference type="AlphaFoldDB" id="A0A4R3I300"/>
<proteinExistence type="inferred from homology"/>
<dbReference type="GO" id="GO:0005576">
    <property type="term" value="C:extracellular region"/>
    <property type="evidence" value="ECO:0007669"/>
    <property type="project" value="UniProtKB-SubCell"/>
</dbReference>
<dbReference type="InterPro" id="IPR049474">
    <property type="entry name" value="FlgK_D3"/>
</dbReference>
<dbReference type="InterPro" id="IPR049119">
    <property type="entry name" value="FlgK_D2-like"/>
</dbReference>
<evidence type="ECO:0000313" key="11">
    <source>
        <dbReference type="EMBL" id="TCS39171.1"/>
    </source>
</evidence>
<keyword evidence="11" id="KW-0966">Cell projection</keyword>
<keyword evidence="5" id="KW-0964">Secreted</keyword>
<dbReference type="InterPro" id="IPR053927">
    <property type="entry name" value="FlgK_helical"/>
</dbReference>
<dbReference type="Pfam" id="PF06429">
    <property type="entry name" value="Flg_bbr_C"/>
    <property type="match status" value="1"/>
</dbReference>
<comment type="caution">
    <text evidence="11">The sequence shown here is derived from an EMBL/GenBank/DDBJ whole genome shotgun (WGS) entry which is preliminary data.</text>
</comment>
<dbReference type="PANTHER" id="PTHR30033:SF1">
    <property type="entry name" value="FLAGELLAR HOOK-ASSOCIATED PROTEIN 1"/>
    <property type="match status" value="1"/>
</dbReference>